<proteinExistence type="predicted"/>
<evidence type="ECO:0000313" key="2">
    <source>
        <dbReference type="Proteomes" id="UP000507470"/>
    </source>
</evidence>
<keyword evidence="2" id="KW-1185">Reference proteome</keyword>
<accession>A0A6J7ZXC0</accession>
<dbReference type="EMBL" id="CACVKT020000414">
    <property type="protein sequence ID" value="CAC5358899.1"/>
    <property type="molecule type" value="Genomic_DNA"/>
</dbReference>
<organism evidence="1 2">
    <name type="scientific">Mytilus coruscus</name>
    <name type="common">Sea mussel</name>
    <dbReference type="NCBI Taxonomy" id="42192"/>
    <lineage>
        <taxon>Eukaryota</taxon>
        <taxon>Metazoa</taxon>
        <taxon>Spiralia</taxon>
        <taxon>Lophotrochozoa</taxon>
        <taxon>Mollusca</taxon>
        <taxon>Bivalvia</taxon>
        <taxon>Autobranchia</taxon>
        <taxon>Pteriomorphia</taxon>
        <taxon>Mytilida</taxon>
        <taxon>Mytiloidea</taxon>
        <taxon>Mytilidae</taxon>
        <taxon>Mytilinae</taxon>
        <taxon>Mytilus</taxon>
    </lineage>
</organism>
<protein>
    <submittedName>
        <fullName evidence="1">Uncharacterized protein</fullName>
    </submittedName>
</protein>
<dbReference type="AlphaFoldDB" id="A0A6J7ZXC0"/>
<gene>
    <name evidence="1" type="ORF">MCOR_1955</name>
</gene>
<dbReference type="Proteomes" id="UP000507470">
    <property type="component" value="Unassembled WGS sequence"/>
</dbReference>
<sequence length="153" mass="17347">MDNYGGTVLNALQHLSISVVFVHEMSCPSETDLPSQENENILAWRDGLRLVELGLLANQLKACKNCNAQLFLDNSITENRYGLRKISSPFYLISKKRLDCAVEDAKRNLENRNRHAKTYALSIFKDRPCNVANVTGRRYETIVFLCNLGSKHS</sequence>
<reference evidence="1 2" key="1">
    <citation type="submission" date="2020-06" db="EMBL/GenBank/DDBJ databases">
        <authorList>
            <person name="Li R."/>
            <person name="Bekaert M."/>
        </authorList>
    </citation>
    <scope>NUCLEOTIDE SEQUENCE [LARGE SCALE GENOMIC DNA]</scope>
    <source>
        <strain evidence="2">wild</strain>
    </source>
</reference>
<name>A0A6J7ZXC0_MYTCO</name>
<evidence type="ECO:0000313" key="1">
    <source>
        <dbReference type="EMBL" id="CAC5358899.1"/>
    </source>
</evidence>